<proteinExistence type="predicted"/>
<dbReference type="STRING" id="58919.A0A316YZM9"/>
<feature type="region of interest" description="Disordered" evidence="1">
    <location>
        <begin position="133"/>
        <end position="155"/>
    </location>
</feature>
<organism evidence="2 3">
    <name type="scientific">Tilletiopsis washingtonensis</name>
    <dbReference type="NCBI Taxonomy" id="58919"/>
    <lineage>
        <taxon>Eukaryota</taxon>
        <taxon>Fungi</taxon>
        <taxon>Dikarya</taxon>
        <taxon>Basidiomycota</taxon>
        <taxon>Ustilaginomycotina</taxon>
        <taxon>Exobasidiomycetes</taxon>
        <taxon>Entylomatales</taxon>
        <taxon>Entylomatales incertae sedis</taxon>
        <taxon>Tilletiopsis</taxon>
    </lineage>
</organism>
<feature type="region of interest" description="Disordered" evidence="1">
    <location>
        <begin position="990"/>
        <end position="1040"/>
    </location>
</feature>
<dbReference type="Proteomes" id="UP000245946">
    <property type="component" value="Unassembled WGS sequence"/>
</dbReference>
<feature type="compositionally biased region" description="Polar residues" evidence="1">
    <location>
        <begin position="204"/>
        <end position="214"/>
    </location>
</feature>
<feature type="region of interest" description="Disordered" evidence="1">
    <location>
        <begin position="195"/>
        <end position="279"/>
    </location>
</feature>
<accession>A0A316YZM9</accession>
<dbReference type="EMBL" id="KZ819308">
    <property type="protein sequence ID" value="PWN94907.1"/>
    <property type="molecule type" value="Genomic_DNA"/>
</dbReference>
<keyword evidence="3" id="KW-1185">Reference proteome</keyword>
<evidence type="ECO:0000313" key="3">
    <source>
        <dbReference type="Proteomes" id="UP000245946"/>
    </source>
</evidence>
<name>A0A316YZM9_9BASI</name>
<dbReference type="GeneID" id="37273117"/>
<feature type="compositionally biased region" description="Low complexity" evidence="1">
    <location>
        <begin position="215"/>
        <end position="237"/>
    </location>
</feature>
<gene>
    <name evidence="2" type="ORF">FA09DRAFT_363321</name>
</gene>
<dbReference type="AlphaFoldDB" id="A0A316YZM9"/>
<feature type="region of interest" description="Disordered" evidence="1">
    <location>
        <begin position="292"/>
        <end position="351"/>
    </location>
</feature>
<protein>
    <submittedName>
        <fullName evidence="2">Uncharacterized protein</fullName>
    </submittedName>
</protein>
<sequence>MAWRSAENCIGTCSSIKTAQPRAGVGLAARVHARGGVEATTTATHASHLSTLTTAQRNPQRHLNSAMAQAIERASTSDLGRSTHSSSSEEAELYLSACSDVPVELVDIEPALIEDGGLEAVEDAFGVHDVLADAEMPEPPPPPPPPPAYMLEPEAVPGPSYMLDSTSGGQLESNIFFHQVQDAIEAAQAAAEPSLAALPRESRPGTSDESTSRPAASESDSSTESSLLSASSQSEDQGSTLLRNSTGQMSVQSAEDSGVVSDGDGEAYESGNDSPWTRRYANDDAEAFLEEVSEPEEYETESDDLSTPPPETHPRHRAGRAGTPWRKLDKVPSSEELHTAPRGKTRGLSPGQESWSINYISAELLQLIVDQLGPDALFPPTENRLLPGGPYVGHPAPKDVYQQRRIFDLFRWRSWFLGLRQLSKRFASAVFQSSSSWMTFIQLVCRTDLGNQPGSPFQLARLVLRHTCCVVCLVPGQFIPDRGYMSKPVFTLSLGTVPMCPMHARLCTAPGPRKWLSCHDCLLIETDSRGMSICFDHIAFPLSKKMDANLCSDCRQDQLELQLMSKSVPASVRSPRRVLTLLGGRYGQRPLHQTAYCESLEVYAYMWEGARTAVYAARKAMEHFWLSSLWHFKHWRDVATKQELASRARTRLNRARLSSALMPSMLAYVEEESDDEETAEAAWNDPEVRETARRQCLSFHGRDKFLNGLWFSEDELSEMPLKPLVVSGPLLLPSLPIDEGLYGPGMPTGHVERDAQGRLVRQWHLSAPSRELRTKADILWTDEVLPHFLGLPLHNIARHLQQEHGQKASDFAARTTVQGLLVLLRHKPFWHRNKKAKKGFATAPAKQDEEPVLPALPFSYSDVGIATCAVIEEIWTAESAFLSECACGICLRQKRKRETGDDGKANRSGTAPAAAQVEQKKNDGVDAPAPDSREATEWEDAMGGDTPDNWSNLTDAEEEVQPRVSTREKSKTELFMRLINNCDAYGEEQEFNFYEEGEETESEEEDDDDDDDNMSDTARKAQEARARSCAEALGADYLRE</sequence>
<evidence type="ECO:0000313" key="2">
    <source>
        <dbReference type="EMBL" id="PWN94907.1"/>
    </source>
</evidence>
<feature type="compositionally biased region" description="Polar residues" evidence="1">
    <location>
        <begin position="238"/>
        <end position="255"/>
    </location>
</feature>
<dbReference type="RefSeq" id="XP_025595186.1">
    <property type="nucleotide sequence ID" value="XM_025745573.1"/>
</dbReference>
<feature type="compositionally biased region" description="Acidic residues" evidence="1">
    <location>
        <begin position="990"/>
        <end position="1014"/>
    </location>
</feature>
<feature type="compositionally biased region" description="Basic and acidic residues" evidence="1">
    <location>
        <begin position="1017"/>
        <end position="1028"/>
    </location>
</feature>
<feature type="region of interest" description="Disordered" evidence="1">
    <location>
        <begin position="898"/>
        <end position="969"/>
    </location>
</feature>
<evidence type="ECO:0000256" key="1">
    <source>
        <dbReference type="SAM" id="MobiDB-lite"/>
    </source>
</evidence>
<feature type="compositionally biased region" description="Pro residues" evidence="1">
    <location>
        <begin position="137"/>
        <end position="148"/>
    </location>
</feature>
<reference evidence="2 3" key="1">
    <citation type="journal article" date="2018" name="Mol. Biol. Evol.">
        <title>Broad Genomic Sampling Reveals a Smut Pathogenic Ancestry of the Fungal Clade Ustilaginomycotina.</title>
        <authorList>
            <person name="Kijpornyongpan T."/>
            <person name="Mondo S.J."/>
            <person name="Barry K."/>
            <person name="Sandor L."/>
            <person name="Lee J."/>
            <person name="Lipzen A."/>
            <person name="Pangilinan J."/>
            <person name="LaButti K."/>
            <person name="Hainaut M."/>
            <person name="Henrissat B."/>
            <person name="Grigoriev I.V."/>
            <person name="Spatafora J.W."/>
            <person name="Aime M.C."/>
        </authorList>
    </citation>
    <scope>NUCLEOTIDE SEQUENCE [LARGE SCALE GENOMIC DNA]</scope>
    <source>
        <strain evidence="2 3">MCA 4186</strain>
    </source>
</reference>
<feature type="compositionally biased region" description="Acidic residues" evidence="1">
    <location>
        <begin position="292"/>
        <end position="304"/>
    </location>
</feature>
<feature type="compositionally biased region" description="Basic and acidic residues" evidence="1">
    <location>
        <begin position="326"/>
        <end position="339"/>
    </location>
</feature>